<feature type="compositionally biased region" description="Polar residues" evidence="1">
    <location>
        <begin position="19"/>
        <end position="30"/>
    </location>
</feature>
<protein>
    <submittedName>
        <fullName evidence="4">Small conserved protein</fullName>
    </submittedName>
</protein>
<dbReference type="KEGG" id="acan:ACA1_087580"/>
<gene>
    <name evidence="4" type="ORF">ACA1_087580</name>
</gene>
<dbReference type="GeneID" id="14917362"/>
<evidence type="ECO:0000259" key="2">
    <source>
        <dbReference type="Pfam" id="PF04419"/>
    </source>
</evidence>
<keyword evidence="5" id="KW-1185">Reference proteome</keyword>
<sequence>MGKGNAQQAAQKRERNAKKNATSTASSQLKSNEKALSIICNVCKQTFLCTSNPKTLKEHADNKHPKNTFAQCFPTLPPQ</sequence>
<feature type="compositionally biased region" description="Polar residues" evidence="1">
    <location>
        <begin position="1"/>
        <end position="10"/>
    </location>
</feature>
<feature type="region of interest" description="Disordered" evidence="1">
    <location>
        <begin position="57"/>
        <end position="79"/>
    </location>
</feature>
<evidence type="ECO:0000313" key="4">
    <source>
        <dbReference type="EMBL" id="ELR16576.1"/>
    </source>
</evidence>
<evidence type="ECO:0000313" key="5">
    <source>
        <dbReference type="Proteomes" id="UP000011083"/>
    </source>
</evidence>
<feature type="domain" description="At2g23090-like zinc-binding" evidence="3">
    <location>
        <begin position="39"/>
        <end position="76"/>
    </location>
</feature>
<name>L8GWW6_ACACF</name>
<dbReference type="PANTHER" id="PTHR33788">
    <property type="entry name" value="OS07G0114300 PROTEIN"/>
    <property type="match status" value="1"/>
</dbReference>
<dbReference type="Proteomes" id="UP000011083">
    <property type="component" value="Unassembled WGS sequence"/>
</dbReference>
<dbReference type="RefSeq" id="XP_004338589.1">
    <property type="nucleotide sequence ID" value="XM_004338541.1"/>
</dbReference>
<dbReference type="AlphaFoldDB" id="L8GWW6"/>
<dbReference type="Gene3D" id="4.10.1050.10">
    <property type="entry name" value="At2g23090-like"/>
    <property type="match status" value="1"/>
</dbReference>
<feature type="region of interest" description="Disordered" evidence="1">
    <location>
        <begin position="1"/>
        <end position="31"/>
    </location>
</feature>
<reference evidence="4 5" key="1">
    <citation type="journal article" date="2013" name="Genome Biol.">
        <title>Genome of Acanthamoeba castellanii highlights extensive lateral gene transfer and early evolution of tyrosine kinase signaling.</title>
        <authorList>
            <person name="Clarke M."/>
            <person name="Lohan A.J."/>
            <person name="Liu B."/>
            <person name="Lagkouvardos I."/>
            <person name="Roy S."/>
            <person name="Zafar N."/>
            <person name="Bertelli C."/>
            <person name="Schilde C."/>
            <person name="Kianianmomeni A."/>
            <person name="Burglin T.R."/>
            <person name="Frech C."/>
            <person name="Turcotte B."/>
            <person name="Kopec K.O."/>
            <person name="Synnott J.M."/>
            <person name="Choo C."/>
            <person name="Paponov I."/>
            <person name="Finkler A."/>
            <person name="Soon Heng Tan C."/>
            <person name="Hutchins A.P."/>
            <person name="Weinmeier T."/>
            <person name="Rattei T."/>
            <person name="Chu J.S."/>
            <person name="Gimenez G."/>
            <person name="Irimia M."/>
            <person name="Rigden D.J."/>
            <person name="Fitzpatrick D.A."/>
            <person name="Lorenzo-Morales J."/>
            <person name="Bateman A."/>
            <person name="Chiu C.H."/>
            <person name="Tang P."/>
            <person name="Hegemann P."/>
            <person name="Fromm H."/>
            <person name="Raoult D."/>
            <person name="Greub G."/>
            <person name="Miranda-Saavedra D."/>
            <person name="Chen N."/>
            <person name="Nash P."/>
            <person name="Ginger M.L."/>
            <person name="Horn M."/>
            <person name="Schaap P."/>
            <person name="Caler L."/>
            <person name="Loftus B."/>
        </authorList>
    </citation>
    <scope>NUCLEOTIDE SEQUENCE [LARGE SCALE GENOMIC DNA]</scope>
    <source>
        <strain evidence="4 5">Neff</strain>
    </source>
</reference>
<dbReference type="SUPFAM" id="SSF118359">
    <property type="entry name" value="Expressed protein At2g23090/F21P24.15"/>
    <property type="match status" value="1"/>
</dbReference>
<evidence type="ECO:0000256" key="1">
    <source>
        <dbReference type="SAM" id="MobiDB-lite"/>
    </source>
</evidence>
<dbReference type="InterPro" id="IPR007513">
    <property type="entry name" value="SERF-like_N"/>
</dbReference>
<dbReference type="EMBL" id="KB007985">
    <property type="protein sequence ID" value="ELR16576.1"/>
    <property type="molecule type" value="Genomic_DNA"/>
</dbReference>
<dbReference type="OMA" id="VICKVCY"/>
<dbReference type="InterPro" id="IPR026939">
    <property type="entry name" value="ZNF706/At2g23090_sf"/>
</dbReference>
<dbReference type="InterPro" id="IPR039713">
    <property type="entry name" value="At2g23090-like"/>
</dbReference>
<evidence type="ECO:0000259" key="3">
    <source>
        <dbReference type="Pfam" id="PF12907"/>
    </source>
</evidence>
<dbReference type="Pfam" id="PF04419">
    <property type="entry name" value="SERF-like_N"/>
    <property type="match status" value="1"/>
</dbReference>
<dbReference type="OrthoDB" id="370932at2759"/>
<dbReference type="PANTHER" id="PTHR33788:SF1">
    <property type="entry name" value="ZINC-BINDING PROTEIN"/>
    <property type="match status" value="1"/>
</dbReference>
<feature type="domain" description="Small EDRK-rich factor-like N-terminal" evidence="2">
    <location>
        <begin position="4"/>
        <end position="36"/>
    </location>
</feature>
<dbReference type="Pfam" id="PF12907">
    <property type="entry name" value="zf-met2"/>
    <property type="match status" value="1"/>
</dbReference>
<organism evidence="4 5">
    <name type="scientific">Acanthamoeba castellanii (strain ATCC 30010 / Neff)</name>
    <dbReference type="NCBI Taxonomy" id="1257118"/>
    <lineage>
        <taxon>Eukaryota</taxon>
        <taxon>Amoebozoa</taxon>
        <taxon>Discosea</taxon>
        <taxon>Longamoebia</taxon>
        <taxon>Centramoebida</taxon>
        <taxon>Acanthamoebidae</taxon>
        <taxon>Acanthamoeba</taxon>
    </lineage>
</organism>
<dbReference type="VEuPathDB" id="AmoebaDB:ACA1_087580"/>
<accession>L8GWW6</accession>
<dbReference type="InterPro" id="IPR039438">
    <property type="entry name" value="At2g23090-like_Znf"/>
</dbReference>
<proteinExistence type="predicted"/>